<dbReference type="SUPFAM" id="SSF51338">
    <property type="entry name" value="Composite domain of metallo-dependent hydrolases"/>
    <property type="match status" value="1"/>
</dbReference>
<evidence type="ECO:0000259" key="2">
    <source>
        <dbReference type="Pfam" id="PF01979"/>
    </source>
</evidence>
<name>A0A239CYB0_9ACTN</name>
<dbReference type="SUPFAM" id="SSF51556">
    <property type="entry name" value="Metallo-dependent hydrolases"/>
    <property type="match status" value="1"/>
</dbReference>
<gene>
    <name evidence="3" type="ORF">SAMN05216276_1006164</name>
</gene>
<dbReference type="InterPro" id="IPR050378">
    <property type="entry name" value="Metallo-dep_Hydrolases_sf"/>
</dbReference>
<dbReference type="PANTHER" id="PTHR11647:SF1">
    <property type="entry name" value="COLLAPSIN RESPONSE MEDIATOR PROTEIN"/>
    <property type="match status" value="1"/>
</dbReference>
<dbReference type="Gene3D" id="2.30.40.10">
    <property type="entry name" value="Urease, subunit C, domain 1"/>
    <property type="match status" value="1"/>
</dbReference>
<protein>
    <submittedName>
        <fullName evidence="3">Enamidase</fullName>
    </submittedName>
</protein>
<dbReference type="InterPro" id="IPR006680">
    <property type="entry name" value="Amidohydro-rel"/>
</dbReference>
<dbReference type="Gene3D" id="3.20.20.140">
    <property type="entry name" value="Metal-dependent hydrolases"/>
    <property type="match status" value="1"/>
</dbReference>
<dbReference type="OrthoDB" id="3514520at2"/>
<dbReference type="EMBL" id="FZOD01000006">
    <property type="protein sequence ID" value="SNS25226.1"/>
    <property type="molecule type" value="Genomic_DNA"/>
</dbReference>
<reference evidence="3 4" key="1">
    <citation type="submission" date="2017-06" db="EMBL/GenBank/DDBJ databases">
        <authorList>
            <person name="Kim H.J."/>
            <person name="Triplett B.A."/>
        </authorList>
    </citation>
    <scope>NUCLEOTIDE SEQUENCE [LARGE SCALE GENOMIC DNA]</scope>
    <source>
        <strain evidence="3 4">CGMCC 4.2132</strain>
    </source>
</reference>
<organism evidence="3 4">
    <name type="scientific">Streptosporangium subroseum</name>
    <dbReference type="NCBI Taxonomy" id="106412"/>
    <lineage>
        <taxon>Bacteria</taxon>
        <taxon>Bacillati</taxon>
        <taxon>Actinomycetota</taxon>
        <taxon>Actinomycetes</taxon>
        <taxon>Streptosporangiales</taxon>
        <taxon>Streptosporangiaceae</taxon>
        <taxon>Streptosporangium</taxon>
    </lineage>
</organism>
<feature type="domain" description="Amidohydrolase-related" evidence="2">
    <location>
        <begin position="69"/>
        <end position="367"/>
    </location>
</feature>
<evidence type="ECO:0000313" key="3">
    <source>
        <dbReference type="EMBL" id="SNS25226.1"/>
    </source>
</evidence>
<evidence type="ECO:0000313" key="4">
    <source>
        <dbReference type="Proteomes" id="UP000198282"/>
    </source>
</evidence>
<comment type="cofactor">
    <cofactor evidence="1">
        <name>Zn(2+)</name>
        <dbReference type="ChEBI" id="CHEBI:29105"/>
    </cofactor>
</comment>
<dbReference type="RefSeq" id="WP_089206688.1">
    <property type="nucleotide sequence ID" value="NZ_FZOD01000006.1"/>
</dbReference>
<proteinExistence type="predicted"/>
<accession>A0A239CYB0</accession>
<dbReference type="AlphaFoldDB" id="A0A239CYB0"/>
<dbReference type="CDD" id="cd01292">
    <property type="entry name" value="metallo-dependent_hydrolases"/>
    <property type="match status" value="1"/>
</dbReference>
<dbReference type="InterPro" id="IPR011059">
    <property type="entry name" value="Metal-dep_hydrolase_composite"/>
</dbReference>
<dbReference type="PANTHER" id="PTHR11647">
    <property type="entry name" value="HYDRANTOINASE/DIHYDROPYRIMIDINASE FAMILY MEMBER"/>
    <property type="match status" value="1"/>
</dbReference>
<sequence>MTGSEVEVAEGGRTAIVNIGDSHAGDLAGSPIDGDAIICQDGLITWIGPTAQVDSDSCEVVLDAAGAAVVPGLIDSHVHVTFGDYTPRQRTVGFLESYLHGGMTRAISASEVHVPGRPTDVVGVKALAIAAQRCFRDYRPGGVTVHAGSVILEPGLTADDFAELAAAGVGLAKGGFGAFDGPRGYVPVVRAAREAGLIVMVHTGGGSIRGSLELIDADALLEMRPNVLGHVNGGPTALSPAENEALVTHGHGMALQLVQAGNLRSAIHISELALEAGCPERLLIASDTPTGTGVIPLALLRTMAELVSLGPLDPAQAVAAATGNVAATYRLDAGRIEVGRPADLVVIDAPLGSRASDWRGALKLGDLPAVASVITQGEVRFVRSRNTPPPQRLVRLSAGVSRPLP</sequence>
<dbReference type="GO" id="GO:0005829">
    <property type="term" value="C:cytosol"/>
    <property type="evidence" value="ECO:0007669"/>
    <property type="project" value="TreeGrafter"/>
</dbReference>
<keyword evidence="4" id="KW-1185">Reference proteome</keyword>
<dbReference type="Proteomes" id="UP000198282">
    <property type="component" value="Unassembled WGS sequence"/>
</dbReference>
<dbReference type="InterPro" id="IPR032466">
    <property type="entry name" value="Metal_Hydrolase"/>
</dbReference>
<dbReference type="GO" id="GO:0016812">
    <property type="term" value="F:hydrolase activity, acting on carbon-nitrogen (but not peptide) bonds, in cyclic amides"/>
    <property type="evidence" value="ECO:0007669"/>
    <property type="project" value="TreeGrafter"/>
</dbReference>
<dbReference type="Pfam" id="PF01979">
    <property type="entry name" value="Amidohydro_1"/>
    <property type="match status" value="1"/>
</dbReference>
<evidence type="ECO:0000256" key="1">
    <source>
        <dbReference type="ARBA" id="ARBA00001947"/>
    </source>
</evidence>